<comment type="subcellular location">
    <subcellularLocation>
        <location evidence="6">Cell inner membrane</location>
        <topology evidence="6">Multi-pass membrane protein</topology>
    </subcellularLocation>
    <subcellularLocation>
        <location evidence="1">Cell membrane</location>
        <topology evidence="1">Multi-pass membrane protein</topology>
    </subcellularLocation>
</comment>
<evidence type="ECO:0000256" key="3">
    <source>
        <dbReference type="ARBA" id="ARBA00022692"/>
    </source>
</evidence>
<reference evidence="8 9" key="1">
    <citation type="submission" date="2018-05" db="EMBL/GenBank/DDBJ databases">
        <title>Genomic Encyclopedia of Type Strains, Phase IV (KMG-V): Genome sequencing to study the core and pangenomes of soil and plant-associated prokaryotes.</title>
        <authorList>
            <person name="Whitman W."/>
        </authorList>
    </citation>
    <scope>NUCLEOTIDE SEQUENCE [LARGE SCALE GENOMIC DNA]</scope>
    <source>
        <strain evidence="8 9">PNA 200-10</strain>
    </source>
</reference>
<dbReference type="GO" id="GO:0005886">
    <property type="term" value="C:plasma membrane"/>
    <property type="evidence" value="ECO:0007669"/>
    <property type="project" value="UniProtKB-SubCell"/>
</dbReference>
<comment type="function">
    <text evidence="6">Involved in copper resistance.</text>
</comment>
<dbReference type="GO" id="GO:0046688">
    <property type="term" value="P:response to copper ion"/>
    <property type="evidence" value="ECO:0007669"/>
    <property type="project" value="UniProtKB-UniRule"/>
</dbReference>
<keyword evidence="4 6" id="KW-1133">Transmembrane helix</keyword>
<dbReference type="RefSeq" id="WP_109716474.1">
    <property type="nucleotide sequence ID" value="NZ_JBNUMJ010000004.1"/>
</dbReference>
<dbReference type="Proteomes" id="UP000245981">
    <property type="component" value="Unassembled WGS sequence"/>
</dbReference>
<keyword evidence="6" id="KW-0186">Copper</keyword>
<dbReference type="GO" id="GO:0006825">
    <property type="term" value="P:copper ion transport"/>
    <property type="evidence" value="ECO:0007669"/>
    <property type="project" value="InterPro"/>
</dbReference>
<evidence type="ECO:0000256" key="2">
    <source>
        <dbReference type="ARBA" id="ARBA00022475"/>
    </source>
</evidence>
<sequence>MTLLWLVLRALHFTALILLVGSTFYTTLLAPAAFRPSLATRLFPLLKASAWLALLTALGMLATQNVLMSGDWHNLSDMSVWLAVFSTRWGSVWQWQLLFALCGLAAISLRGRLRQQVWLLSGLLQTSSLALTGHAAMREGITGLLQQGNHAVHLVAAAFWAGGLVPMLVLMRVARNIEFRTDAIRTMMRFSRYGHIAVALTIVTGVINSLLIAGSPVDWHLNDYVVLLLCKAGLVSLMVLIALWNRYWLVPRFHVAGLAAQRLFIRMTQLEIVLACGVVGLVSVFATLSPT</sequence>
<evidence type="ECO:0000256" key="4">
    <source>
        <dbReference type="ARBA" id="ARBA00022989"/>
    </source>
</evidence>
<keyword evidence="3 6" id="KW-0812">Transmembrane</keyword>
<feature type="transmembrane region" description="Helical" evidence="6">
    <location>
        <begin position="193"/>
        <end position="212"/>
    </location>
</feature>
<comment type="caution">
    <text evidence="8">The sequence shown here is derived from an EMBL/GenBank/DDBJ whole genome shotgun (WGS) entry which is preliminary data.</text>
</comment>
<feature type="transmembrane region" description="Helical" evidence="6">
    <location>
        <begin position="224"/>
        <end position="249"/>
    </location>
</feature>
<feature type="transmembrane region" description="Helical" evidence="6">
    <location>
        <begin position="6"/>
        <end position="30"/>
    </location>
</feature>
<evidence type="ECO:0000259" key="7">
    <source>
        <dbReference type="Pfam" id="PF05425"/>
    </source>
</evidence>
<dbReference type="PANTHER" id="PTHR34820:SF4">
    <property type="entry name" value="INNER MEMBRANE PROTEIN YEBZ"/>
    <property type="match status" value="1"/>
</dbReference>
<dbReference type="STRING" id="574096.HA38_07410"/>
<dbReference type="PANTHER" id="PTHR34820">
    <property type="entry name" value="INNER MEMBRANE PROTEIN YEBZ"/>
    <property type="match status" value="1"/>
</dbReference>
<feature type="transmembrane region" description="Helical" evidence="6">
    <location>
        <begin position="117"/>
        <end position="136"/>
    </location>
</feature>
<dbReference type="OrthoDB" id="7032707at2"/>
<dbReference type="Pfam" id="PF05425">
    <property type="entry name" value="CopD"/>
    <property type="match status" value="1"/>
</dbReference>
<gene>
    <name evidence="8" type="ORF">C7431_101854</name>
</gene>
<dbReference type="NCBIfam" id="NF033808">
    <property type="entry name" value="copper_CopD"/>
    <property type="match status" value="1"/>
</dbReference>
<comment type="similarity">
    <text evidence="6">Belongs to the CopD family.</text>
</comment>
<organism evidence="8 9">
    <name type="scientific">Pantoea allii</name>
    <dbReference type="NCBI Taxonomy" id="574096"/>
    <lineage>
        <taxon>Bacteria</taxon>
        <taxon>Pseudomonadati</taxon>
        <taxon>Pseudomonadota</taxon>
        <taxon>Gammaproteobacteria</taxon>
        <taxon>Enterobacterales</taxon>
        <taxon>Erwiniaceae</taxon>
        <taxon>Pantoea</taxon>
    </lineage>
</organism>
<dbReference type="EMBL" id="QGHF01000001">
    <property type="protein sequence ID" value="PWL01033.1"/>
    <property type="molecule type" value="Genomic_DNA"/>
</dbReference>
<evidence type="ECO:0000313" key="8">
    <source>
        <dbReference type="EMBL" id="PWL01033.1"/>
    </source>
</evidence>
<feature type="transmembrane region" description="Helical" evidence="6">
    <location>
        <begin position="270"/>
        <end position="288"/>
    </location>
</feature>
<dbReference type="AlphaFoldDB" id="A0A2V2BPL1"/>
<keyword evidence="5 6" id="KW-0472">Membrane</keyword>
<evidence type="ECO:0000313" key="9">
    <source>
        <dbReference type="Proteomes" id="UP000245981"/>
    </source>
</evidence>
<keyword evidence="2 6" id="KW-1003">Cell membrane</keyword>
<dbReference type="InterPro" id="IPR008457">
    <property type="entry name" value="Cu-R_CopD_dom"/>
</dbReference>
<keyword evidence="6" id="KW-0997">Cell inner membrane</keyword>
<proteinExistence type="inferred from homology"/>
<evidence type="ECO:0000256" key="5">
    <source>
        <dbReference type="ARBA" id="ARBA00023136"/>
    </source>
</evidence>
<feature type="transmembrane region" description="Helical" evidence="6">
    <location>
        <begin position="42"/>
        <end position="62"/>
    </location>
</feature>
<protein>
    <recommendedName>
        <fullName evidence="6">Copper resistance protein D</fullName>
    </recommendedName>
</protein>
<evidence type="ECO:0000256" key="1">
    <source>
        <dbReference type="ARBA" id="ARBA00004651"/>
    </source>
</evidence>
<name>A0A2V2BPL1_9GAMM</name>
<accession>A0A2V2BPL1</accession>
<evidence type="ECO:0000256" key="6">
    <source>
        <dbReference type="RuleBase" id="RU369037"/>
    </source>
</evidence>
<feature type="domain" description="Copper resistance protein D" evidence="7">
    <location>
        <begin position="185"/>
        <end position="284"/>
    </location>
</feature>
<dbReference type="InterPro" id="IPR047689">
    <property type="entry name" value="CopD"/>
</dbReference>
<feature type="transmembrane region" description="Helical" evidence="6">
    <location>
        <begin position="92"/>
        <end position="110"/>
    </location>
</feature>
<dbReference type="InterPro" id="IPR032694">
    <property type="entry name" value="CopC/D"/>
</dbReference>
<feature type="transmembrane region" description="Helical" evidence="6">
    <location>
        <begin position="151"/>
        <end position="173"/>
    </location>
</feature>